<dbReference type="InterPro" id="IPR045275">
    <property type="entry name" value="MscS_archaea/bacteria_type"/>
</dbReference>
<evidence type="ECO:0000256" key="1">
    <source>
        <dbReference type="ARBA" id="ARBA00004141"/>
    </source>
</evidence>
<dbReference type="STRING" id="471853.Bcav_0226"/>
<dbReference type="SUPFAM" id="SSF51206">
    <property type="entry name" value="cAMP-binding domain-like"/>
    <property type="match status" value="1"/>
</dbReference>
<dbReference type="CDD" id="cd00038">
    <property type="entry name" value="CAP_ED"/>
    <property type="match status" value="1"/>
</dbReference>
<reference evidence="8 9" key="1">
    <citation type="journal article" date="2009" name="Stand. Genomic Sci.">
        <title>Complete genome sequence of Beutenbergia cavernae type strain (HKI 0122).</title>
        <authorList>
            <person name="Land M."/>
            <person name="Pukall R."/>
            <person name="Abt B."/>
            <person name="Goker M."/>
            <person name="Rohde M."/>
            <person name="Glavina Del Rio T."/>
            <person name="Tice H."/>
            <person name="Copeland A."/>
            <person name="Cheng J.F."/>
            <person name="Lucas S."/>
            <person name="Chen F."/>
            <person name="Nolan M."/>
            <person name="Bruce D."/>
            <person name="Goodwin L."/>
            <person name="Pitluck S."/>
            <person name="Ivanova N."/>
            <person name="Mavromatis K."/>
            <person name="Ovchinnikova G."/>
            <person name="Pati A."/>
            <person name="Chen A."/>
            <person name="Palaniappan K."/>
            <person name="Hauser L."/>
            <person name="Chang Y.J."/>
            <person name="Jefferies C.C."/>
            <person name="Saunders E."/>
            <person name="Brettin T."/>
            <person name="Detter J.C."/>
            <person name="Han C."/>
            <person name="Chain P."/>
            <person name="Bristow J."/>
            <person name="Eisen J.A."/>
            <person name="Markowitz V."/>
            <person name="Hugenholtz P."/>
            <person name="Kyrpides N.C."/>
            <person name="Klenk H.P."/>
            <person name="Lapidus A."/>
        </authorList>
    </citation>
    <scope>NUCLEOTIDE SEQUENCE [LARGE SCALE GENOMIC DNA]</scope>
    <source>
        <strain evidence="9">ATCC BAA-8 / DSM 12333 / NBRC 16432</strain>
    </source>
</reference>
<name>C5BVQ1_BEUC1</name>
<gene>
    <name evidence="8" type="ordered locus">Bcav_0226</name>
</gene>
<protein>
    <submittedName>
        <fullName evidence="8">Cyclic nucleotide-regulated small mechanosensitive ion channel</fullName>
    </submittedName>
</protein>
<dbReference type="InterPro" id="IPR014710">
    <property type="entry name" value="RmlC-like_jellyroll"/>
</dbReference>
<dbReference type="Gene3D" id="2.30.30.60">
    <property type="match status" value="1"/>
</dbReference>
<dbReference type="eggNOG" id="COG0664">
    <property type="taxonomic scope" value="Bacteria"/>
</dbReference>
<dbReference type="SUPFAM" id="SSF50182">
    <property type="entry name" value="Sm-like ribonucleoproteins"/>
    <property type="match status" value="1"/>
</dbReference>
<evidence type="ECO:0000313" key="9">
    <source>
        <dbReference type="Proteomes" id="UP000007962"/>
    </source>
</evidence>
<keyword evidence="3 6" id="KW-0812">Transmembrane</keyword>
<dbReference type="eggNOG" id="COG0668">
    <property type="taxonomic scope" value="Bacteria"/>
</dbReference>
<dbReference type="GO" id="GO:0016020">
    <property type="term" value="C:membrane"/>
    <property type="evidence" value="ECO:0007669"/>
    <property type="project" value="UniProtKB-SubCell"/>
</dbReference>
<dbReference type="InterPro" id="IPR023408">
    <property type="entry name" value="MscS_beta-dom_sf"/>
</dbReference>
<dbReference type="KEGG" id="bcv:Bcav_0226"/>
<feature type="transmembrane region" description="Helical" evidence="6">
    <location>
        <begin position="37"/>
        <end position="59"/>
    </location>
</feature>
<dbReference type="PANTHER" id="PTHR30221:SF1">
    <property type="entry name" value="SMALL-CONDUCTANCE MECHANOSENSITIVE CHANNEL"/>
    <property type="match status" value="1"/>
</dbReference>
<dbReference type="HOGENOM" id="CLU_032479_3_0_11"/>
<accession>C5BVQ1</accession>
<evidence type="ECO:0000313" key="8">
    <source>
        <dbReference type="EMBL" id="ACQ78491.1"/>
    </source>
</evidence>
<dbReference type="RefSeq" id="WP_012725271.1">
    <property type="nucleotide sequence ID" value="NC_012669.1"/>
</dbReference>
<dbReference type="EMBL" id="CP001618">
    <property type="protein sequence ID" value="ACQ78491.1"/>
    <property type="molecule type" value="Genomic_DNA"/>
</dbReference>
<dbReference type="PANTHER" id="PTHR30221">
    <property type="entry name" value="SMALL-CONDUCTANCE MECHANOSENSITIVE CHANNEL"/>
    <property type="match status" value="1"/>
</dbReference>
<dbReference type="AlphaFoldDB" id="C5BVQ1"/>
<comment type="similarity">
    <text evidence="2">Belongs to the MscS (TC 1.A.23) family.</text>
</comment>
<dbReference type="InterPro" id="IPR011014">
    <property type="entry name" value="MscS_channel_TM-2"/>
</dbReference>
<evidence type="ECO:0000256" key="4">
    <source>
        <dbReference type="ARBA" id="ARBA00022989"/>
    </source>
</evidence>
<feature type="transmembrane region" description="Helical" evidence="6">
    <location>
        <begin position="71"/>
        <end position="94"/>
    </location>
</feature>
<dbReference type="InterPro" id="IPR010920">
    <property type="entry name" value="LSM_dom_sf"/>
</dbReference>
<dbReference type="SUPFAM" id="SSF82861">
    <property type="entry name" value="Mechanosensitive channel protein MscS (YggB), transmembrane region"/>
    <property type="match status" value="1"/>
</dbReference>
<feature type="domain" description="Cyclic nucleotide-binding" evidence="7">
    <location>
        <begin position="332"/>
        <end position="461"/>
    </location>
</feature>
<evidence type="ECO:0000256" key="6">
    <source>
        <dbReference type="SAM" id="Phobius"/>
    </source>
</evidence>
<feature type="transmembrane region" description="Helical" evidence="6">
    <location>
        <begin position="140"/>
        <end position="170"/>
    </location>
</feature>
<organism evidence="8 9">
    <name type="scientific">Beutenbergia cavernae (strain ATCC BAA-8 / DSM 12333 / CCUG 43141 / JCM 11478 / NBRC 16432 / NCIMB 13614 / HKI 0122)</name>
    <dbReference type="NCBI Taxonomy" id="471853"/>
    <lineage>
        <taxon>Bacteria</taxon>
        <taxon>Bacillati</taxon>
        <taxon>Actinomycetota</taxon>
        <taxon>Actinomycetes</taxon>
        <taxon>Micrococcales</taxon>
        <taxon>Beutenbergiaceae</taxon>
        <taxon>Beutenbergia</taxon>
    </lineage>
</organism>
<dbReference type="Pfam" id="PF00027">
    <property type="entry name" value="cNMP_binding"/>
    <property type="match status" value="1"/>
</dbReference>
<evidence type="ECO:0000259" key="7">
    <source>
        <dbReference type="PROSITE" id="PS50042"/>
    </source>
</evidence>
<proteinExistence type="inferred from homology"/>
<dbReference type="SMART" id="SM00100">
    <property type="entry name" value="cNMP"/>
    <property type="match status" value="1"/>
</dbReference>
<dbReference type="InterPro" id="IPR018490">
    <property type="entry name" value="cNMP-bd_dom_sf"/>
</dbReference>
<evidence type="ECO:0000256" key="2">
    <source>
        <dbReference type="ARBA" id="ARBA00008017"/>
    </source>
</evidence>
<feature type="transmembrane region" description="Helical" evidence="6">
    <location>
        <begin position="6"/>
        <end position="25"/>
    </location>
</feature>
<comment type="subcellular location">
    <subcellularLocation>
        <location evidence="1">Membrane</location>
        <topology evidence="1">Multi-pass membrane protein</topology>
    </subcellularLocation>
</comment>
<evidence type="ECO:0000256" key="3">
    <source>
        <dbReference type="ARBA" id="ARBA00022692"/>
    </source>
</evidence>
<dbReference type="Proteomes" id="UP000007962">
    <property type="component" value="Chromosome"/>
</dbReference>
<feature type="transmembrane region" description="Helical" evidence="6">
    <location>
        <begin position="115"/>
        <end position="134"/>
    </location>
</feature>
<dbReference type="Gene3D" id="1.10.287.1260">
    <property type="match status" value="1"/>
</dbReference>
<keyword evidence="5 6" id="KW-0472">Membrane</keyword>
<keyword evidence="4 6" id="KW-1133">Transmembrane helix</keyword>
<dbReference type="InterPro" id="IPR000595">
    <property type="entry name" value="cNMP-bd_dom"/>
</dbReference>
<dbReference type="Pfam" id="PF00924">
    <property type="entry name" value="MS_channel_2nd"/>
    <property type="match status" value="1"/>
</dbReference>
<dbReference type="GO" id="GO:0008381">
    <property type="term" value="F:mechanosensitive monoatomic ion channel activity"/>
    <property type="evidence" value="ECO:0007669"/>
    <property type="project" value="InterPro"/>
</dbReference>
<evidence type="ECO:0000256" key="5">
    <source>
        <dbReference type="ARBA" id="ARBA00023136"/>
    </source>
</evidence>
<dbReference type="Gene3D" id="2.60.120.10">
    <property type="entry name" value="Jelly Rolls"/>
    <property type="match status" value="1"/>
</dbReference>
<dbReference type="InterPro" id="IPR006685">
    <property type="entry name" value="MscS_channel_2nd"/>
</dbReference>
<keyword evidence="9" id="KW-1185">Reference proteome</keyword>
<sequence>MLEEAWFAWAAAVVVGVPLALFLLTQWQDVLRRRGSALLAPVSFLRNAVVPAFGIFVLVRFAAEFPPTNVWVRVLATVAGVALLVFALSALNAMMFAQAREGSWRARIPSIFVEIARLVLVVLGMAVILSWVWGADVGGMFAALGVTGIVLGFALQGAIGSVVSGLLLLFEQPFQIGDRLSAAGAVGRVVEVNWRSVHIETGEGVHIIPNSSLGGSSFVNLSEPEGRFDVAIDAVFAADDPPATVIGVLRDVARDLPTLRSGARPSVALTAPHTYTTTLPLHGPADESSATSVFRLWLWYAARRAGLSLDGGSAGPSAGDEASAAAMAEVQELFGLSDAVVDGARDSAVLRVYGDGEILHHAGAVARGLLFVLAGRVQLSVSLGGEARAVEAPIERGGYTGEACLAREPHGFTAHALGETRVLFVPAEVTRAAALAEPQLAQRIGAVADARRRLVREIARTGERGLRELDVPA</sequence>
<dbReference type="PROSITE" id="PS50042">
    <property type="entry name" value="CNMP_BINDING_3"/>
    <property type="match status" value="1"/>
</dbReference>